<comment type="caution">
    <text evidence="1">The sequence shown here is derived from an EMBL/GenBank/DDBJ whole genome shotgun (WGS) entry which is preliminary data.</text>
</comment>
<sequence>YIVSLAGEGREMPSPITVFGALNLNARNFEVELRRAAEKLENGMSGFPHRHGALCADRNG</sequence>
<dbReference type="AlphaFoldDB" id="K1TVD0"/>
<feature type="non-terminal residue" evidence="1">
    <location>
        <position position="1"/>
    </location>
</feature>
<accession>K1TVD0</accession>
<proteinExistence type="predicted"/>
<gene>
    <name evidence="1" type="ORF">LEA_11437</name>
</gene>
<name>K1TVD0_9ZZZZ</name>
<evidence type="ECO:0000313" key="1">
    <source>
        <dbReference type="EMBL" id="EKC63236.1"/>
    </source>
</evidence>
<reference evidence="1" key="1">
    <citation type="journal article" date="2013" name="Environ. Microbiol.">
        <title>Microbiota from the distal guts of lean and obese adolescents exhibit partial functional redundancy besides clear differences in community structure.</title>
        <authorList>
            <person name="Ferrer M."/>
            <person name="Ruiz A."/>
            <person name="Lanza F."/>
            <person name="Haange S.B."/>
            <person name="Oberbach A."/>
            <person name="Till H."/>
            <person name="Bargiela R."/>
            <person name="Campoy C."/>
            <person name="Segura M.T."/>
            <person name="Richter M."/>
            <person name="von Bergen M."/>
            <person name="Seifert J."/>
            <person name="Suarez A."/>
        </authorList>
    </citation>
    <scope>NUCLEOTIDE SEQUENCE</scope>
</reference>
<protein>
    <submittedName>
        <fullName evidence="1">Methionine sintase I</fullName>
    </submittedName>
</protein>
<organism evidence="1">
    <name type="scientific">human gut metagenome</name>
    <dbReference type="NCBI Taxonomy" id="408170"/>
    <lineage>
        <taxon>unclassified sequences</taxon>
        <taxon>metagenomes</taxon>
        <taxon>organismal metagenomes</taxon>
    </lineage>
</organism>
<dbReference type="EMBL" id="AJWY01007708">
    <property type="protein sequence ID" value="EKC63236.1"/>
    <property type="molecule type" value="Genomic_DNA"/>
</dbReference>